<keyword evidence="8" id="KW-0961">Cell wall biogenesis/degradation</keyword>
<protein>
    <recommendedName>
        <fullName evidence="8">Lipid II flippase</fullName>
    </recommendedName>
</protein>
<evidence type="ECO:0000256" key="2">
    <source>
        <dbReference type="ARBA" id="ARBA00022475"/>
    </source>
</evidence>
<feature type="transmembrane region" description="Helical" evidence="9">
    <location>
        <begin position="50"/>
        <end position="74"/>
    </location>
</feature>
<dbReference type="GO" id="GO:0008360">
    <property type="term" value="P:regulation of cell shape"/>
    <property type="evidence" value="ECO:0007669"/>
    <property type="project" value="UniProtKB-UniRule"/>
</dbReference>
<feature type="transmembrane region" description="Helical" evidence="9">
    <location>
        <begin position="351"/>
        <end position="374"/>
    </location>
</feature>
<gene>
    <name evidence="10" type="ORF">B4147_5257</name>
</gene>
<accession>A0A0G8BVA4</accession>
<evidence type="ECO:0000256" key="9">
    <source>
        <dbReference type="SAM" id="Phobius"/>
    </source>
</evidence>
<keyword evidence="6 9" id="KW-1133">Transmembrane helix</keyword>
<feature type="transmembrane region" description="Helical" evidence="9">
    <location>
        <begin position="273"/>
        <end position="292"/>
    </location>
</feature>
<name>A0A0G8BVA4_9BACI</name>
<dbReference type="InterPro" id="IPR051050">
    <property type="entry name" value="Lipid_II_flippase_MurJ/MviN"/>
</dbReference>
<evidence type="ECO:0000313" key="11">
    <source>
        <dbReference type="Proteomes" id="UP000035350"/>
    </source>
</evidence>
<proteinExistence type="inferred from homology"/>
<organism evidence="10 11">
    <name type="scientific">Bacillus wiedmannii</name>
    <dbReference type="NCBI Taxonomy" id="1890302"/>
    <lineage>
        <taxon>Bacteria</taxon>
        <taxon>Bacillati</taxon>
        <taxon>Bacillota</taxon>
        <taxon>Bacilli</taxon>
        <taxon>Bacillales</taxon>
        <taxon>Bacillaceae</taxon>
        <taxon>Bacillus</taxon>
        <taxon>Bacillus cereus group</taxon>
    </lineage>
</organism>
<dbReference type="GO" id="GO:0071555">
    <property type="term" value="P:cell wall organization"/>
    <property type="evidence" value="ECO:0007669"/>
    <property type="project" value="UniProtKB-UniRule"/>
</dbReference>
<dbReference type="GO" id="GO:0005886">
    <property type="term" value="C:plasma membrane"/>
    <property type="evidence" value="ECO:0007669"/>
    <property type="project" value="UniProtKB-SubCell"/>
</dbReference>
<feature type="transmembrane region" description="Helical" evidence="9">
    <location>
        <begin position="386"/>
        <end position="406"/>
    </location>
</feature>
<dbReference type="Pfam" id="PF03023">
    <property type="entry name" value="MurJ"/>
    <property type="match status" value="1"/>
</dbReference>
<feature type="transmembrane region" description="Helical" evidence="9">
    <location>
        <begin position="132"/>
        <end position="153"/>
    </location>
</feature>
<feature type="transmembrane region" description="Helical" evidence="9">
    <location>
        <begin position="95"/>
        <end position="112"/>
    </location>
</feature>
<keyword evidence="8" id="KW-0813">Transport</keyword>
<feature type="transmembrane region" description="Helical" evidence="9">
    <location>
        <begin position="12"/>
        <end position="30"/>
    </location>
</feature>
<dbReference type="PATRIC" id="fig|1396.433.peg.5585"/>
<comment type="function">
    <text evidence="8">Involved in peptidoglycan biosynthesis. Transports lipid-linked peptidoglycan precursors from the inner to the outer leaflet of the cytoplasmic membrane.</text>
</comment>
<feature type="transmembrane region" description="Helical" evidence="9">
    <location>
        <begin position="477"/>
        <end position="497"/>
    </location>
</feature>
<dbReference type="NCBIfam" id="TIGR01695">
    <property type="entry name" value="murJ_mviN"/>
    <property type="match status" value="1"/>
</dbReference>
<dbReference type="InterPro" id="IPR004268">
    <property type="entry name" value="MurJ"/>
</dbReference>
<dbReference type="GO" id="GO:0009252">
    <property type="term" value="P:peptidoglycan biosynthetic process"/>
    <property type="evidence" value="ECO:0007669"/>
    <property type="project" value="UniProtKB-UniRule"/>
</dbReference>
<dbReference type="AlphaFoldDB" id="A0A0G8BVA4"/>
<feature type="transmembrane region" description="Helical" evidence="9">
    <location>
        <begin position="445"/>
        <end position="465"/>
    </location>
</feature>
<reference evidence="11" key="2">
    <citation type="submission" date="2015-04" db="EMBL/GenBank/DDBJ databases">
        <title>Draft Genome Sequences of Eight Spore-Forming Food Isolates of Bacillus cereus Genome sequencing.</title>
        <authorList>
            <person name="Krawcyk A.O."/>
            <person name="de Jong A."/>
            <person name="Eijlander R.T."/>
            <person name="Berendsen E.M."/>
            <person name="Holsappel S."/>
            <person name="Wells-Bennik M."/>
            <person name="Kuipers O.P."/>
        </authorList>
    </citation>
    <scope>NUCLEOTIDE SEQUENCE [LARGE SCALE GENOMIC DNA]</scope>
    <source>
        <strain evidence="11">B4147</strain>
    </source>
</reference>
<evidence type="ECO:0000256" key="6">
    <source>
        <dbReference type="ARBA" id="ARBA00022989"/>
    </source>
</evidence>
<comment type="similarity">
    <text evidence="8">Belongs to the MurJ/MviN family.</text>
</comment>
<dbReference type="RefSeq" id="WP_046959959.1">
    <property type="nucleotide sequence ID" value="NZ_CP036101.1"/>
</dbReference>
<evidence type="ECO:0000313" key="10">
    <source>
        <dbReference type="EMBL" id="KKZ91445.1"/>
    </source>
</evidence>
<dbReference type="PIRSF" id="PIRSF002869">
    <property type="entry name" value="MviN"/>
    <property type="match status" value="1"/>
</dbReference>
<keyword evidence="7 8" id="KW-0472">Membrane</keyword>
<keyword evidence="2 8" id="KW-1003">Cell membrane</keyword>
<keyword evidence="3 9" id="KW-0812">Transmembrane</keyword>
<dbReference type="PRINTS" id="PR01806">
    <property type="entry name" value="VIRFACTRMVIN"/>
</dbReference>
<comment type="subcellular location">
    <subcellularLocation>
        <location evidence="1">Cell membrane</location>
        <topology evidence="1">Multi-pass membrane protein</topology>
    </subcellularLocation>
</comment>
<evidence type="ECO:0000256" key="7">
    <source>
        <dbReference type="ARBA" id="ARBA00023136"/>
    </source>
</evidence>
<evidence type="ECO:0000256" key="5">
    <source>
        <dbReference type="ARBA" id="ARBA00022984"/>
    </source>
</evidence>
<evidence type="ECO:0000256" key="1">
    <source>
        <dbReference type="ARBA" id="ARBA00004651"/>
    </source>
</evidence>
<dbReference type="PANTHER" id="PTHR47019:SF1">
    <property type="entry name" value="LIPID II FLIPPASE MURJ"/>
    <property type="match status" value="1"/>
</dbReference>
<keyword evidence="5 8" id="KW-0573">Peptidoglycan synthesis</keyword>
<evidence type="ECO:0000256" key="3">
    <source>
        <dbReference type="ARBA" id="ARBA00022692"/>
    </source>
</evidence>
<evidence type="ECO:0000256" key="4">
    <source>
        <dbReference type="ARBA" id="ARBA00022960"/>
    </source>
</evidence>
<dbReference type="PANTHER" id="PTHR47019">
    <property type="entry name" value="LIPID II FLIPPASE MURJ"/>
    <property type="match status" value="1"/>
</dbReference>
<reference evidence="10 11" key="1">
    <citation type="journal article" date="2015" name="Genome Announc.">
        <title>Next-Generation Whole-Genome Sequencing of Eight Strains of Bacillus cereus, Isolated from Food.</title>
        <authorList>
            <person name="Krawczyk A.O."/>
            <person name="de Jong A."/>
            <person name="Eijlander R.T."/>
            <person name="Berendsen E.M."/>
            <person name="Holsappel S."/>
            <person name="Wells-Bennik M.H."/>
            <person name="Kuipers O.P."/>
        </authorList>
    </citation>
    <scope>NUCLEOTIDE SEQUENCE [LARGE SCALE GENOMIC DNA]</scope>
    <source>
        <strain evidence="10 11">B4147</strain>
    </source>
</reference>
<feature type="transmembrane region" description="Helical" evidence="9">
    <location>
        <begin position="313"/>
        <end position="331"/>
    </location>
</feature>
<dbReference type="GO" id="GO:0034204">
    <property type="term" value="P:lipid translocation"/>
    <property type="evidence" value="ECO:0007669"/>
    <property type="project" value="TreeGrafter"/>
</dbReference>
<feature type="transmembrane region" description="Helical" evidence="9">
    <location>
        <begin position="412"/>
        <end position="433"/>
    </location>
</feature>
<sequence>MGRESSQEHTKRFLIVTLFFTLGTALGKLLGFTKEITLGAYFGTNHAVDAYVVALNIPTIVFTGITGAFAFSFIPIFMELKGKDSLKAYRFMNNFLNIVLLIFFIPLLLIELQPHLFISIFANGLPEQTALLSAYLLQIIFPTVFCTFMIDIFNAYLNSLHKFRITSMQWVVLNGITLIIFVSLVNWIGIYALALGVIIGNIVQNTLVYFASKREGYRYRFVIDWKDPSLKTMIKLSIPAFITSMSIQINLLVDRTLVSGLEEGSIAALNYSQKLYFIPLGLIAAPVLTVMYPKFVGYVTDSKWKDFVNLMETNIKVLLYLFIPVFIYFTFFTEQIVKVVYNYGEFGKDSIMMTATALQFYALAALMQPLKDLLDRLLFSLKLNRYIMYASIFSMIINVILCIILVNKMGLAGAALSTSIASASTVIILLWMFQKFMKEKEAVNLYYGGFLFKCIVASFISLFTSKLMLHFTHDTKLLILLAIAIGAIVYLLVTYMLKIKELQQLLSLFLGKRNDINE</sequence>
<dbReference type="EMBL" id="LCYN01000032">
    <property type="protein sequence ID" value="KKZ91445.1"/>
    <property type="molecule type" value="Genomic_DNA"/>
</dbReference>
<evidence type="ECO:0000256" key="8">
    <source>
        <dbReference type="PIRNR" id="PIRNR002869"/>
    </source>
</evidence>
<dbReference type="GO" id="GO:0015648">
    <property type="term" value="F:lipid-linked peptidoglycan transporter activity"/>
    <property type="evidence" value="ECO:0007669"/>
    <property type="project" value="UniProtKB-UniRule"/>
</dbReference>
<keyword evidence="4 8" id="KW-0133">Cell shape</keyword>
<dbReference type="CDD" id="cd13123">
    <property type="entry name" value="MATE_MurJ_like"/>
    <property type="match status" value="1"/>
</dbReference>
<comment type="caution">
    <text evidence="10">The sequence shown here is derived from an EMBL/GenBank/DDBJ whole genome shotgun (WGS) entry which is preliminary data.</text>
</comment>
<dbReference type="Proteomes" id="UP000035350">
    <property type="component" value="Unassembled WGS sequence"/>
</dbReference>